<evidence type="ECO:0008006" key="4">
    <source>
        <dbReference type="Google" id="ProtNLM"/>
    </source>
</evidence>
<sequence>MARISTKAMNNIVIFSMLIMIALFNLDTLLPKPSTAQTQSLLPADAYILKIETDAGRIERNGQRWRQITDNSEIAISPEQQINAWQAAVLEPVSSTATDFSNSAPIIAVVWLAGKSDGLVFAFYQAEQATFVRYENSWFQLQQSALATLIPWLSDLTYQDN</sequence>
<protein>
    <recommendedName>
        <fullName evidence="4">DUF4340 domain-containing protein</fullName>
    </recommendedName>
</protein>
<dbReference type="Proteomes" id="UP000709336">
    <property type="component" value="Unassembled WGS sequence"/>
</dbReference>
<proteinExistence type="predicted"/>
<keyword evidence="3" id="KW-1185">Reference proteome</keyword>
<keyword evidence="1" id="KW-1133">Transmembrane helix</keyword>
<reference evidence="2 3" key="1">
    <citation type="submission" date="2020-03" db="EMBL/GenBank/DDBJ databases">
        <title>Alteromonas ponticola sp. nov., isolated from seawater.</title>
        <authorList>
            <person name="Yoon J.-H."/>
            <person name="Kim Y.-O."/>
        </authorList>
    </citation>
    <scope>NUCLEOTIDE SEQUENCE [LARGE SCALE GENOMIC DNA]</scope>
    <source>
        <strain evidence="2 3">MYP5</strain>
    </source>
</reference>
<gene>
    <name evidence="2" type="ORF">HCJ96_07255</name>
</gene>
<name>A0ABX1R016_9ALTE</name>
<feature type="transmembrane region" description="Helical" evidence="1">
    <location>
        <begin position="12"/>
        <end position="30"/>
    </location>
</feature>
<keyword evidence="1" id="KW-0812">Transmembrane</keyword>
<evidence type="ECO:0000256" key="1">
    <source>
        <dbReference type="SAM" id="Phobius"/>
    </source>
</evidence>
<organism evidence="2 3">
    <name type="scientific">Alteromonas ponticola</name>
    <dbReference type="NCBI Taxonomy" id="2720613"/>
    <lineage>
        <taxon>Bacteria</taxon>
        <taxon>Pseudomonadati</taxon>
        <taxon>Pseudomonadota</taxon>
        <taxon>Gammaproteobacteria</taxon>
        <taxon>Alteromonadales</taxon>
        <taxon>Alteromonadaceae</taxon>
        <taxon>Alteromonas/Salinimonas group</taxon>
        <taxon>Alteromonas</taxon>
    </lineage>
</organism>
<accession>A0ABX1R016</accession>
<evidence type="ECO:0000313" key="2">
    <source>
        <dbReference type="EMBL" id="NMH59807.1"/>
    </source>
</evidence>
<dbReference type="EMBL" id="JAATNW010000004">
    <property type="protein sequence ID" value="NMH59807.1"/>
    <property type="molecule type" value="Genomic_DNA"/>
</dbReference>
<keyword evidence="1" id="KW-0472">Membrane</keyword>
<evidence type="ECO:0000313" key="3">
    <source>
        <dbReference type="Proteomes" id="UP000709336"/>
    </source>
</evidence>
<dbReference type="RefSeq" id="WP_169210385.1">
    <property type="nucleotide sequence ID" value="NZ_JAATNW010000004.1"/>
</dbReference>
<comment type="caution">
    <text evidence="2">The sequence shown here is derived from an EMBL/GenBank/DDBJ whole genome shotgun (WGS) entry which is preliminary data.</text>
</comment>